<evidence type="ECO:0000256" key="6">
    <source>
        <dbReference type="ARBA" id="ARBA00022737"/>
    </source>
</evidence>
<dbReference type="PANTHER" id="PTHR43790">
    <property type="entry name" value="CARBOHYDRATE TRANSPORT ATP-BINDING PROTEIN MG119-RELATED"/>
    <property type="match status" value="1"/>
</dbReference>
<evidence type="ECO:0000259" key="11">
    <source>
        <dbReference type="PROSITE" id="PS50893"/>
    </source>
</evidence>
<dbReference type="PANTHER" id="PTHR43790:SF3">
    <property type="entry name" value="D-ALLOSE IMPORT ATP-BINDING PROTEIN ALSA-RELATED"/>
    <property type="match status" value="1"/>
</dbReference>
<evidence type="ECO:0000313" key="12">
    <source>
        <dbReference type="EMBL" id="AIC29601.1"/>
    </source>
</evidence>
<evidence type="ECO:0000313" key="13">
    <source>
        <dbReference type="Proteomes" id="UP000027180"/>
    </source>
</evidence>
<keyword evidence="10" id="KW-0472">Membrane</keyword>
<dbReference type="RefSeq" id="WP_040140011.1">
    <property type="nucleotide sequence ID" value="NZ_CP006987.1"/>
</dbReference>
<keyword evidence="12" id="KW-0614">Plasmid</keyword>
<accession>A0A060ID39</accession>
<evidence type="ECO:0000256" key="10">
    <source>
        <dbReference type="ARBA" id="ARBA00023136"/>
    </source>
</evidence>
<keyword evidence="8 12" id="KW-0067">ATP-binding</keyword>
<protein>
    <submittedName>
        <fullName evidence="12">Ribose/galactose/methyl galactoside ABC transporter ATP-binding protein</fullName>
    </submittedName>
</protein>
<evidence type="ECO:0000256" key="2">
    <source>
        <dbReference type="ARBA" id="ARBA00005417"/>
    </source>
</evidence>
<dbReference type="InterPro" id="IPR003439">
    <property type="entry name" value="ABC_transporter-like_ATP-bd"/>
</dbReference>
<dbReference type="EMBL" id="CP006987">
    <property type="protein sequence ID" value="AIC29601.1"/>
    <property type="molecule type" value="Genomic_DNA"/>
</dbReference>
<dbReference type="PROSITE" id="PS00211">
    <property type="entry name" value="ABC_TRANSPORTER_1"/>
    <property type="match status" value="1"/>
</dbReference>
<evidence type="ECO:0000256" key="7">
    <source>
        <dbReference type="ARBA" id="ARBA00022741"/>
    </source>
</evidence>
<dbReference type="PROSITE" id="PS50893">
    <property type="entry name" value="ABC_TRANSPORTER_2"/>
    <property type="match status" value="2"/>
</dbReference>
<comment type="subcellular location">
    <subcellularLocation>
        <location evidence="1">Cell membrane</location>
        <topology evidence="1">Peripheral membrane protein</topology>
    </subcellularLocation>
</comment>
<dbReference type="InterPro" id="IPR027417">
    <property type="entry name" value="P-loop_NTPase"/>
</dbReference>
<reference evidence="12 13" key="1">
    <citation type="submission" date="2013-12" db="EMBL/GenBank/DDBJ databases">
        <title>Complete genome sequence of Rhizobium etli bv. mimosae IE4771.</title>
        <authorList>
            <person name="Bustos P."/>
            <person name="Santamaria R.I."/>
            <person name="Lozano L."/>
            <person name="Ormeno-Orrillo E."/>
            <person name="Rogel M.A."/>
            <person name="Romero D."/>
            <person name="Cevallos M.A."/>
            <person name="Martinez-Romero E."/>
            <person name="Gonzalez V."/>
        </authorList>
    </citation>
    <scope>NUCLEOTIDE SEQUENCE [LARGE SCALE GENOMIC DNA]</scope>
    <source>
        <strain evidence="12 13">IE4771</strain>
        <plasmid evidence="13">Plasmid pRetIE4771a</plasmid>
    </source>
</reference>
<evidence type="ECO:0000256" key="8">
    <source>
        <dbReference type="ARBA" id="ARBA00022840"/>
    </source>
</evidence>
<organism evidence="12 13">
    <name type="scientific">Rhizobium etli bv. mimosae str. IE4771</name>
    <dbReference type="NCBI Taxonomy" id="1432050"/>
    <lineage>
        <taxon>Bacteria</taxon>
        <taxon>Pseudomonadati</taxon>
        <taxon>Pseudomonadota</taxon>
        <taxon>Alphaproteobacteria</taxon>
        <taxon>Hyphomicrobiales</taxon>
        <taxon>Rhizobiaceae</taxon>
        <taxon>Rhizobium/Agrobacterium group</taxon>
        <taxon>Rhizobium</taxon>
    </lineage>
</organism>
<dbReference type="InterPro" id="IPR050107">
    <property type="entry name" value="ABC_carbohydrate_import_ATPase"/>
</dbReference>
<dbReference type="CDD" id="cd03216">
    <property type="entry name" value="ABC_Carb_Monos_I"/>
    <property type="match status" value="1"/>
</dbReference>
<dbReference type="Proteomes" id="UP000027180">
    <property type="component" value="Plasmid pRetIE4771a"/>
</dbReference>
<dbReference type="SMART" id="SM00382">
    <property type="entry name" value="AAA"/>
    <property type="match status" value="2"/>
</dbReference>
<dbReference type="Pfam" id="PF00005">
    <property type="entry name" value="ABC_tran"/>
    <property type="match status" value="2"/>
</dbReference>
<feature type="domain" description="ABC transporter" evidence="11">
    <location>
        <begin position="23"/>
        <end position="259"/>
    </location>
</feature>
<keyword evidence="4" id="KW-1003">Cell membrane</keyword>
<evidence type="ECO:0000256" key="3">
    <source>
        <dbReference type="ARBA" id="ARBA00022448"/>
    </source>
</evidence>
<keyword evidence="9" id="KW-1278">Translocase</keyword>
<dbReference type="GO" id="GO:0005886">
    <property type="term" value="C:plasma membrane"/>
    <property type="evidence" value="ECO:0007669"/>
    <property type="project" value="UniProtKB-SubCell"/>
</dbReference>
<dbReference type="AlphaFoldDB" id="A0A060ID39"/>
<name>A0A060ID39_RHIET</name>
<dbReference type="InterPro" id="IPR017871">
    <property type="entry name" value="ABC_transporter-like_CS"/>
</dbReference>
<proteinExistence type="inferred from homology"/>
<dbReference type="CDD" id="cd03215">
    <property type="entry name" value="ABC_Carb_Monos_II"/>
    <property type="match status" value="1"/>
</dbReference>
<comment type="similarity">
    <text evidence="2">Belongs to the ABC transporter superfamily.</text>
</comment>
<keyword evidence="5" id="KW-0762">Sugar transport</keyword>
<keyword evidence="6" id="KW-0677">Repeat</keyword>
<evidence type="ECO:0000256" key="1">
    <source>
        <dbReference type="ARBA" id="ARBA00004202"/>
    </source>
</evidence>
<dbReference type="OrthoDB" id="9805029at2"/>
<dbReference type="Gene3D" id="3.40.50.300">
    <property type="entry name" value="P-loop containing nucleotide triphosphate hydrolases"/>
    <property type="match status" value="2"/>
</dbReference>
<evidence type="ECO:0000256" key="5">
    <source>
        <dbReference type="ARBA" id="ARBA00022597"/>
    </source>
</evidence>
<geneLocation type="plasmid" evidence="12 13">
    <name>pRetIE4771a</name>
</geneLocation>
<keyword evidence="3" id="KW-0813">Transport</keyword>
<dbReference type="FunFam" id="3.40.50.300:FF:000127">
    <property type="entry name" value="Ribose import ATP-binding protein RbsA"/>
    <property type="match status" value="1"/>
</dbReference>
<dbReference type="GO" id="GO:0005524">
    <property type="term" value="F:ATP binding"/>
    <property type="evidence" value="ECO:0007669"/>
    <property type="project" value="UniProtKB-KW"/>
</dbReference>
<evidence type="ECO:0000256" key="9">
    <source>
        <dbReference type="ARBA" id="ARBA00022967"/>
    </source>
</evidence>
<evidence type="ECO:0000256" key="4">
    <source>
        <dbReference type="ARBA" id="ARBA00022475"/>
    </source>
</evidence>
<dbReference type="SUPFAM" id="SSF52540">
    <property type="entry name" value="P-loop containing nucleoside triphosphate hydrolases"/>
    <property type="match status" value="2"/>
</dbReference>
<dbReference type="KEGG" id="rei:IE4771_PA00095"/>
<feature type="domain" description="ABC transporter" evidence="11">
    <location>
        <begin position="269"/>
        <end position="509"/>
    </location>
</feature>
<gene>
    <name evidence="12" type="ORF">IE4771_PA00095</name>
</gene>
<dbReference type="HOGENOM" id="CLU_000604_92_3_5"/>
<dbReference type="GO" id="GO:0016887">
    <property type="term" value="F:ATP hydrolysis activity"/>
    <property type="evidence" value="ECO:0007669"/>
    <property type="project" value="InterPro"/>
</dbReference>
<sequence>MVNATEKITVQGTAQSSSARVLLRAEGVEKSFNGVPALVDGRLTLKAGTVHALCGGNGAGKSTFLNITMGLLRRDGGIVEIDGEQVDFKSAADALRHGIAIITQELSPVPEMTVAENLYLGREPKRLGVLVDFSQMRRDAQAFLDELGFEVDAAKKMGELSLAQIQLVEIAKALSYRAHIVIMDEPTSAIGEHEVHVLFNALRKITARGSAIIYVSHKLTEIFEIADEYTVFRDGRFIETGNIKDIDRRHLVTQIVGREVKLVEKGKPLEDAPILLSVSNLARGPHFRDISLDVASGEVVGIYGLLGSGRTEFLETIFGLHSPTGGEVVFNGGKVKPGSPKDAIQRGMAMVTEDRKDSGLVLSASIAHNITLSSLALMAISGFIRGDKERSAVQDMIVSQRIKSASPDVAVETLSGGNQQKVVLARCLLTNPKLLICDEPTRGIDEGSKQEIYAFLRDFAAKGNGVLVVSSEAPEIMQLSDRIAIFKQGQLLSIIDGAEATQQTLMDMAS</sequence>
<dbReference type="InterPro" id="IPR003593">
    <property type="entry name" value="AAA+_ATPase"/>
</dbReference>
<keyword evidence="7" id="KW-0547">Nucleotide-binding</keyword>